<dbReference type="OrthoDB" id="6513042at2759"/>
<dbReference type="eggNOG" id="KOG1804">
    <property type="taxonomic scope" value="Eukaryota"/>
</dbReference>
<keyword evidence="3" id="KW-1185">Reference proteome</keyword>
<dbReference type="InterPro" id="IPR045055">
    <property type="entry name" value="DNA2/NAM7-like"/>
</dbReference>
<dbReference type="GO" id="GO:0035194">
    <property type="term" value="P:regulatory ncRNA-mediated post-transcriptional gene silencing"/>
    <property type="evidence" value="ECO:0007669"/>
    <property type="project" value="TreeGrafter"/>
</dbReference>
<dbReference type="SUPFAM" id="SSF52540">
    <property type="entry name" value="P-loop containing nucleoside triphosphate hydrolases"/>
    <property type="match status" value="1"/>
</dbReference>
<evidence type="ECO:0000313" key="2">
    <source>
        <dbReference type="EMBL" id="EJK73535.1"/>
    </source>
</evidence>
<sequence length="941" mass="104932">MQDARSKRSRRKDPLEKLRSPGMDRYVRFAAKGAMECKHPHCWYRTKKPAKMLNHVCTAHPNPSREGVVARELKPLDASAVLGDSFVPASQKKIFLQNIDDRWNACRGPPVMETLIQKLSHEMIPWTPGLSKDLFQPPACHEMKPDLTLISRPTISCGKADLDETSSISEYVSTFRSALMEEHRAKCKAYEAYTVYSAIRMTFNPKRPHAVSIAMNGISDARPGLSVGDIVLIRPIDPVMTYVRHLYPNGMVGNIRRPSHIEIETKVLSINRGRRGALDTVTFDWCLGPEKAKALTNASTRSFAVRFIPHSRATDKCMTALDWLEGLNELQQSLVQGVLFPVSAPVVSPLKFEQRQLLFGSDIPNVVGNCELKEPLNEKQSDFVRMARARMLDASNVVRPPIILTGPAADLLGLTGSPCSSEETKNPNRILLCAPSHLACNVLTTRLAAIGLENTQIFRLFEATRPIETIPMNVLPFTCQGNSATGFLLPPPSSWVKLKVVVCTCLDAHILFKSRMTNSVIRTKAEGFHSFLAQSHSQDLLGYEVVENDARSYPFFTHLFIDEGAQATEPELLIPLSCVLDPSVGSHPQCEIAICGDPRQLSPQIYSNNFDSLGRSFLERLLRRPVTALGGGEASLLGPVKSSDLIVEGASSLGATHHLSYRELPWPHRLTSASHSKLSTDDDYWTDKLRSVEMLSKPVEMTVPMSPASQNELLAICRQPWPVHFCGVRGEDRNVSIENFATTDGWQNLEEANLIVDMVKALVADGVDQALVGVMSAFRGQVTLMRQLLRKEDLFNVNVGTIENFQGAETPVVIFSITRAIDFVKHDVANRIGVLGRPKKANVAMTRAKNLFIVVGNPDLLWKDDMWRQWLRFMFRNGRWYGVGLDQWHEKTISLDGMEVVATMSEAEESRCGGEDKAVVVSTLEKINRTTRFGMRNDLWD</sequence>
<dbReference type="Proteomes" id="UP000266841">
    <property type="component" value="Unassembled WGS sequence"/>
</dbReference>
<organism evidence="2 3">
    <name type="scientific">Thalassiosira oceanica</name>
    <name type="common">Marine diatom</name>
    <dbReference type="NCBI Taxonomy" id="159749"/>
    <lineage>
        <taxon>Eukaryota</taxon>
        <taxon>Sar</taxon>
        <taxon>Stramenopiles</taxon>
        <taxon>Ochrophyta</taxon>
        <taxon>Bacillariophyta</taxon>
        <taxon>Coscinodiscophyceae</taxon>
        <taxon>Thalassiosirophycidae</taxon>
        <taxon>Thalassiosirales</taxon>
        <taxon>Thalassiosiraceae</taxon>
        <taxon>Thalassiosira</taxon>
    </lineage>
</organism>
<dbReference type="AlphaFoldDB" id="K0T7B2"/>
<proteinExistence type="predicted"/>
<dbReference type="Pfam" id="PF13087">
    <property type="entry name" value="AAA_12"/>
    <property type="match status" value="1"/>
</dbReference>
<dbReference type="InterPro" id="IPR041679">
    <property type="entry name" value="DNA2/NAM7-like_C"/>
</dbReference>
<dbReference type="GO" id="GO:0005829">
    <property type="term" value="C:cytosol"/>
    <property type="evidence" value="ECO:0007669"/>
    <property type="project" value="TreeGrafter"/>
</dbReference>
<evidence type="ECO:0000259" key="1">
    <source>
        <dbReference type="Pfam" id="PF13087"/>
    </source>
</evidence>
<dbReference type="InterPro" id="IPR047187">
    <property type="entry name" value="SF1_C_Upf1"/>
</dbReference>
<dbReference type="InterPro" id="IPR027417">
    <property type="entry name" value="P-loop_NTPase"/>
</dbReference>
<dbReference type="PANTHER" id="PTHR10887:SF322">
    <property type="entry name" value="HELICASE MOV-10"/>
    <property type="match status" value="1"/>
</dbReference>
<dbReference type="Gene3D" id="3.40.50.300">
    <property type="entry name" value="P-loop containing nucleotide triphosphate hydrolases"/>
    <property type="match status" value="2"/>
</dbReference>
<dbReference type="CDD" id="cd18808">
    <property type="entry name" value="SF1_C_Upf1"/>
    <property type="match status" value="1"/>
</dbReference>
<dbReference type="OMA" id="MIVEIES"/>
<comment type="caution">
    <text evidence="2">The sequence shown here is derived from an EMBL/GenBank/DDBJ whole genome shotgun (WGS) entry which is preliminary data.</text>
</comment>
<reference evidence="2 3" key="1">
    <citation type="journal article" date="2012" name="Genome Biol.">
        <title>Genome and low-iron response of an oceanic diatom adapted to chronic iron limitation.</title>
        <authorList>
            <person name="Lommer M."/>
            <person name="Specht M."/>
            <person name="Roy A.S."/>
            <person name="Kraemer L."/>
            <person name="Andreson R."/>
            <person name="Gutowska M.A."/>
            <person name="Wolf J."/>
            <person name="Bergner S.V."/>
            <person name="Schilhabel M.B."/>
            <person name="Klostermeier U.C."/>
            <person name="Beiko R.G."/>
            <person name="Rosenstiel P."/>
            <person name="Hippler M."/>
            <person name="Laroche J."/>
        </authorList>
    </citation>
    <scope>NUCLEOTIDE SEQUENCE [LARGE SCALE GENOMIC DNA]</scope>
    <source>
        <strain evidence="2 3">CCMP1005</strain>
    </source>
</reference>
<gene>
    <name evidence="2" type="ORF">THAOC_04835</name>
</gene>
<dbReference type="PANTHER" id="PTHR10887">
    <property type="entry name" value="DNA2/NAM7 HELICASE FAMILY"/>
    <property type="match status" value="1"/>
</dbReference>
<dbReference type="EMBL" id="AGNL01004425">
    <property type="protein sequence ID" value="EJK73535.1"/>
    <property type="molecule type" value="Genomic_DNA"/>
</dbReference>
<accession>K0T7B2</accession>
<evidence type="ECO:0000313" key="3">
    <source>
        <dbReference type="Proteomes" id="UP000266841"/>
    </source>
</evidence>
<name>K0T7B2_THAOC</name>
<feature type="domain" description="DNA2/NAM7 helicase-like C-terminal" evidence="1">
    <location>
        <begin position="718"/>
        <end position="858"/>
    </location>
</feature>
<dbReference type="GO" id="GO:0043186">
    <property type="term" value="C:P granule"/>
    <property type="evidence" value="ECO:0007669"/>
    <property type="project" value="TreeGrafter"/>
</dbReference>
<protein>
    <recommendedName>
        <fullName evidence="1">DNA2/NAM7 helicase-like C-terminal domain-containing protein</fullName>
    </recommendedName>
</protein>